<dbReference type="Pfam" id="PF08625">
    <property type="entry name" value="Utp13"/>
    <property type="match status" value="1"/>
</dbReference>
<evidence type="ECO:0000313" key="8">
    <source>
        <dbReference type="Proteomes" id="UP001367676"/>
    </source>
</evidence>
<keyword evidence="8" id="KW-1185">Reference proteome</keyword>
<dbReference type="Gene3D" id="2.130.10.10">
    <property type="entry name" value="YVTN repeat-like/Quinoprotein amine dehydrogenase"/>
    <property type="match status" value="1"/>
</dbReference>
<protein>
    <recommendedName>
        <fullName evidence="6">U3 small nucleolar RNA-associated protein 13 C-terminal domain-containing protein</fullName>
    </recommendedName>
</protein>
<dbReference type="PANTHER" id="PTHR19854">
    <property type="entry name" value="TRANSDUCIN BETA-LIKE 3"/>
    <property type="match status" value="1"/>
</dbReference>
<dbReference type="GO" id="GO:0000480">
    <property type="term" value="P:endonucleolytic cleavage in 5'-ETS of tricistronic rRNA transcript (SSU-rRNA, 5.8S rRNA, LSU-rRNA)"/>
    <property type="evidence" value="ECO:0007669"/>
    <property type="project" value="TreeGrafter"/>
</dbReference>
<accession>A0AAN9XYQ9</accession>
<evidence type="ECO:0000256" key="1">
    <source>
        <dbReference type="ARBA" id="ARBA00004604"/>
    </source>
</evidence>
<keyword evidence="3" id="KW-0677">Repeat</keyword>
<dbReference type="AlphaFoldDB" id="A0AAN9XYQ9"/>
<organism evidence="7 8">
    <name type="scientific">Parthenolecanium corni</name>
    <dbReference type="NCBI Taxonomy" id="536013"/>
    <lineage>
        <taxon>Eukaryota</taxon>
        <taxon>Metazoa</taxon>
        <taxon>Ecdysozoa</taxon>
        <taxon>Arthropoda</taxon>
        <taxon>Hexapoda</taxon>
        <taxon>Insecta</taxon>
        <taxon>Pterygota</taxon>
        <taxon>Neoptera</taxon>
        <taxon>Paraneoptera</taxon>
        <taxon>Hemiptera</taxon>
        <taxon>Sternorrhyncha</taxon>
        <taxon>Coccoidea</taxon>
        <taxon>Coccidae</taxon>
        <taxon>Parthenolecanium</taxon>
    </lineage>
</organism>
<proteinExistence type="predicted"/>
<evidence type="ECO:0000256" key="2">
    <source>
        <dbReference type="ARBA" id="ARBA00022574"/>
    </source>
</evidence>
<evidence type="ECO:0000256" key="5">
    <source>
        <dbReference type="PROSITE-ProRule" id="PRU00221"/>
    </source>
</evidence>
<keyword evidence="2 5" id="KW-0853">WD repeat</keyword>
<dbReference type="InterPro" id="IPR013934">
    <property type="entry name" value="Utp13_C"/>
</dbReference>
<dbReference type="Proteomes" id="UP001367676">
    <property type="component" value="Unassembled WGS sequence"/>
</dbReference>
<sequence>MEKWRIIEVVERTAQRTVNEIGIQRNWYLLLALALIRLLEYGISKITLAISNCEASKSILIYKVDSNFTCLKQMTGYLDEILALTFFGEEDEYLVVASNSSHLNVYDRNMNCSLLKGHSDCIICLATSPGFPNILVSGRKDHSVWIWMCKDGFFKCVASVTRHRASVGAVVSSHNSQDGKIINASEDQTLTVWKLPALKYSKFVLYTIEGHDCSVLNCAFFNNGTQIVSCGNDGLVKVWTIKNNECVSILDRHASKDWAIAVSSDENKFLTVLELEQLLEAPQYAITLYRPLKVFKIVETLSGKQTKDLETVIGQLNVDQKETIVKYASEWNKNSRSNYMAQDNHCLIVGSDANVDSTSGDTKETLHRSKIICESSAKNGVRENVVREYVKIFIPADREEAICNQTTKPQTVSDQVVPSNFSVRQRLIVNENPDPQPFSFFDCSDPATSAVVE</sequence>
<dbReference type="GO" id="GO:0034511">
    <property type="term" value="F:U3 snoRNA binding"/>
    <property type="evidence" value="ECO:0007669"/>
    <property type="project" value="TreeGrafter"/>
</dbReference>
<keyword evidence="4" id="KW-0539">Nucleus</keyword>
<dbReference type="SMART" id="SM00320">
    <property type="entry name" value="WD40"/>
    <property type="match status" value="4"/>
</dbReference>
<evidence type="ECO:0000256" key="3">
    <source>
        <dbReference type="ARBA" id="ARBA00022737"/>
    </source>
</evidence>
<evidence type="ECO:0000313" key="7">
    <source>
        <dbReference type="EMBL" id="KAK7573415.1"/>
    </source>
</evidence>
<gene>
    <name evidence="7" type="ORF">V9T40_010606</name>
</gene>
<dbReference type="PROSITE" id="PS50294">
    <property type="entry name" value="WD_REPEATS_REGION"/>
    <property type="match status" value="2"/>
</dbReference>
<dbReference type="GO" id="GO:0000472">
    <property type="term" value="P:endonucleolytic cleavage to generate mature 5'-end of SSU-rRNA from (SSU-rRNA, 5.8S rRNA, LSU-rRNA)"/>
    <property type="evidence" value="ECO:0007669"/>
    <property type="project" value="TreeGrafter"/>
</dbReference>
<dbReference type="GO" id="GO:0032040">
    <property type="term" value="C:small-subunit processome"/>
    <property type="evidence" value="ECO:0007669"/>
    <property type="project" value="InterPro"/>
</dbReference>
<dbReference type="InterPro" id="IPR001680">
    <property type="entry name" value="WD40_rpt"/>
</dbReference>
<evidence type="ECO:0000259" key="6">
    <source>
        <dbReference type="Pfam" id="PF08625"/>
    </source>
</evidence>
<dbReference type="PROSITE" id="PS50082">
    <property type="entry name" value="WD_REPEATS_2"/>
    <property type="match status" value="2"/>
</dbReference>
<dbReference type="EMBL" id="JBBCAQ010000037">
    <property type="protein sequence ID" value="KAK7573415.1"/>
    <property type="molecule type" value="Genomic_DNA"/>
</dbReference>
<feature type="repeat" description="WD" evidence="5">
    <location>
        <begin position="208"/>
        <end position="249"/>
    </location>
</feature>
<feature type="repeat" description="WD" evidence="5">
    <location>
        <begin position="115"/>
        <end position="147"/>
    </location>
</feature>
<dbReference type="PANTHER" id="PTHR19854:SF15">
    <property type="entry name" value="TRANSDUCIN BETA-LIKE PROTEIN 3"/>
    <property type="match status" value="1"/>
</dbReference>
<reference evidence="7 8" key="1">
    <citation type="submission" date="2024-03" db="EMBL/GenBank/DDBJ databases">
        <title>Adaptation during the transition from Ophiocordyceps entomopathogen to insect associate is accompanied by gene loss and intensified selection.</title>
        <authorList>
            <person name="Ward C.M."/>
            <person name="Onetto C.A."/>
            <person name="Borneman A.R."/>
        </authorList>
    </citation>
    <scope>NUCLEOTIDE SEQUENCE [LARGE SCALE GENOMIC DNA]</scope>
    <source>
        <strain evidence="7">AWRI1</strain>
        <tissue evidence="7">Single Adult Female</tissue>
    </source>
</reference>
<dbReference type="Pfam" id="PF00400">
    <property type="entry name" value="WD40"/>
    <property type="match status" value="3"/>
</dbReference>
<evidence type="ECO:0000256" key="4">
    <source>
        <dbReference type="ARBA" id="ARBA00023242"/>
    </source>
</evidence>
<dbReference type="InterPro" id="IPR015943">
    <property type="entry name" value="WD40/YVTN_repeat-like_dom_sf"/>
</dbReference>
<dbReference type="GO" id="GO:0030686">
    <property type="term" value="C:90S preribosome"/>
    <property type="evidence" value="ECO:0007669"/>
    <property type="project" value="TreeGrafter"/>
</dbReference>
<feature type="domain" description="U3 small nucleolar RNA-associated protein 13 C-terminal" evidence="6">
    <location>
        <begin position="268"/>
        <end position="342"/>
    </location>
</feature>
<dbReference type="SUPFAM" id="SSF50978">
    <property type="entry name" value="WD40 repeat-like"/>
    <property type="match status" value="1"/>
</dbReference>
<comment type="subcellular location">
    <subcellularLocation>
        <location evidence="1">Nucleus</location>
        <location evidence="1">Nucleolus</location>
    </subcellularLocation>
</comment>
<comment type="caution">
    <text evidence="7">The sequence shown here is derived from an EMBL/GenBank/DDBJ whole genome shotgun (WGS) entry which is preliminary data.</text>
</comment>
<name>A0AAN9XYQ9_9HEMI</name>
<dbReference type="InterPro" id="IPR036322">
    <property type="entry name" value="WD40_repeat_dom_sf"/>
</dbReference>